<evidence type="ECO:0000256" key="2">
    <source>
        <dbReference type="ARBA" id="ARBA00022741"/>
    </source>
</evidence>
<dbReference type="InterPro" id="IPR027417">
    <property type="entry name" value="P-loop_NTPase"/>
</dbReference>
<keyword evidence="3" id="KW-0342">GTP-binding</keyword>
<dbReference type="InterPro" id="IPR006703">
    <property type="entry name" value="G_AIG1"/>
</dbReference>
<sequence>MFFSYLLVRLRRIAIIGQTGAGKSSLGNTIFKEQKFKVNHDVDPGMSGCEAKTKRVGGREITLIDMPGLFDPEKDEKQLKAELLKGITECSPGPHAFLIVLNVEKSTEKDNDIVSKMNEHFSEEVFKYSTVVFTHGDQLPRRKQIQGFVKENKFLSDLVEKCGNRCHVVDNKRWNKRSKYSYRSNRYQVKKLLKSIEKTVEENDGSFYTNAMLQKIEENIKEEEEDIAKSSRNISEEQIGETAKERVYNDFLIKAAGVTTGALLGAVFGSVVAVVAVLPTSSAINLAKNLWKADTAAAEKPLAAQKVATVEKGKAVEAAANIRKEPPKTEVMKQVGVTAVAGAFLGGVAGYKAAEKAKTPWEAAEKAAQAVSCSGFTAIEKSIENL</sequence>
<dbReference type="Pfam" id="PF04548">
    <property type="entry name" value="AIG1"/>
    <property type="match status" value="1"/>
</dbReference>
<evidence type="ECO:0000313" key="6">
    <source>
        <dbReference type="Ensembl" id="ENSPMEP00000025760.1"/>
    </source>
</evidence>
<dbReference type="Proteomes" id="UP000261480">
    <property type="component" value="Unplaced"/>
</dbReference>
<evidence type="ECO:0000256" key="3">
    <source>
        <dbReference type="ARBA" id="ARBA00023134"/>
    </source>
</evidence>
<name>A0A3B3YFD1_9TELE</name>
<accession>A0A3B3YFD1</accession>
<reference evidence="6" key="2">
    <citation type="submission" date="2025-09" db="UniProtKB">
        <authorList>
            <consortium name="Ensembl"/>
        </authorList>
    </citation>
    <scope>IDENTIFICATION</scope>
</reference>
<dbReference type="GO" id="GO:0005525">
    <property type="term" value="F:GTP binding"/>
    <property type="evidence" value="ECO:0007669"/>
    <property type="project" value="UniProtKB-KW"/>
</dbReference>
<feature type="domain" description="AIG1-type G" evidence="5">
    <location>
        <begin position="8"/>
        <end position="217"/>
    </location>
</feature>
<reference evidence="6" key="1">
    <citation type="submission" date="2025-08" db="UniProtKB">
        <authorList>
            <consortium name="Ensembl"/>
        </authorList>
    </citation>
    <scope>IDENTIFICATION</scope>
</reference>
<feature type="transmembrane region" description="Helical" evidence="4">
    <location>
        <begin position="251"/>
        <end position="278"/>
    </location>
</feature>
<evidence type="ECO:0000313" key="7">
    <source>
        <dbReference type="Proteomes" id="UP000261480"/>
    </source>
</evidence>
<keyword evidence="4" id="KW-1133">Transmembrane helix</keyword>
<evidence type="ECO:0000256" key="4">
    <source>
        <dbReference type="SAM" id="Phobius"/>
    </source>
</evidence>
<evidence type="ECO:0000256" key="1">
    <source>
        <dbReference type="ARBA" id="ARBA00008535"/>
    </source>
</evidence>
<comment type="similarity">
    <text evidence="1">Belongs to the TRAFAC class TrmE-Era-EngA-EngB-Septin-like GTPase superfamily. AIG1/Toc34/Toc159-like paraseptin GTPase family. IAN subfamily.</text>
</comment>
<evidence type="ECO:0000259" key="5">
    <source>
        <dbReference type="PROSITE" id="PS51720"/>
    </source>
</evidence>
<protein>
    <recommendedName>
        <fullName evidence="5">AIG1-type G domain-containing protein</fullName>
    </recommendedName>
</protein>
<dbReference type="PROSITE" id="PS51720">
    <property type="entry name" value="G_AIG1"/>
    <property type="match status" value="1"/>
</dbReference>
<dbReference type="SUPFAM" id="SSF52540">
    <property type="entry name" value="P-loop containing nucleoside triphosphate hydrolases"/>
    <property type="match status" value="1"/>
</dbReference>
<dbReference type="STRING" id="48701.ENSPMEP00000025760"/>
<dbReference type="InterPro" id="IPR045058">
    <property type="entry name" value="GIMA/IAN/Toc"/>
</dbReference>
<keyword evidence="4" id="KW-0472">Membrane</keyword>
<dbReference type="FunFam" id="3.40.50.300:FF:000366">
    <property type="entry name" value="GTPase, IMAP family member 2"/>
    <property type="match status" value="1"/>
</dbReference>
<dbReference type="AlphaFoldDB" id="A0A3B3YFD1"/>
<dbReference type="Gene3D" id="3.40.50.300">
    <property type="entry name" value="P-loop containing nucleotide triphosphate hydrolases"/>
    <property type="match status" value="1"/>
</dbReference>
<keyword evidence="4" id="KW-0812">Transmembrane</keyword>
<dbReference type="PANTHER" id="PTHR10903">
    <property type="entry name" value="GTPASE, IMAP FAMILY MEMBER-RELATED"/>
    <property type="match status" value="1"/>
</dbReference>
<dbReference type="PANTHER" id="PTHR10903:SF62">
    <property type="entry name" value="GTPASE IMAP FAMILY MEMBER 4-LIKE-RELATED"/>
    <property type="match status" value="1"/>
</dbReference>
<organism evidence="6 7">
    <name type="scientific">Poecilia mexicana</name>
    <dbReference type="NCBI Taxonomy" id="48701"/>
    <lineage>
        <taxon>Eukaryota</taxon>
        <taxon>Metazoa</taxon>
        <taxon>Chordata</taxon>
        <taxon>Craniata</taxon>
        <taxon>Vertebrata</taxon>
        <taxon>Euteleostomi</taxon>
        <taxon>Actinopterygii</taxon>
        <taxon>Neopterygii</taxon>
        <taxon>Teleostei</taxon>
        <taxon>Neoteleostei</taxon>
        <taxon>Acanthomorphata</taxon>
        <taxon>Ovalentaria</taxon>
        <taxon>Atherinomorphae</taxon>
        <taxon>Cyprinodontiformes</taxon>
        <taxon>Poeciliidae</taxon>
        <taxon>Poeciliinae</taxon>
        <taxon>Poecilia</taxon>
    </lineage>
</organism>
<proteinExistence type="inferred from homology"/>
<dbReference type="Ensembl" id="ENSPMET00000004285.1">
    <property type="protein sequence ID" value="ENSPMEP00000025760.1"/>
    <property type="gene ID" value="ENSPMEG00000008974.1"/>
</dbReference>
<keyword evidence="7" id="KW-1185">Reference proteome</keyword>
<keyword evidence="2" id="KW-0547">Nucleotide-binding</keyword>